<keyword evidence="3" id="KW-0378">Hydrolase</keyword>
<evidence type="ECO:0000256" key="6">
    <source>
        <dbReference type="ARBA" id="ARBA00039155"/>
    </source>
</evidence>
<reference evidence="9" key="1">
    <citation type="submission" date="2014-03" db="EMBL/GenBank/DDBJ databases">
        <authorList>
            <person name="Aksoy S."/>
            <person name="Warren W."/>
            <person name="Wilson R.K."/>
        </authorList>
    </citation>
    <scope>NUCLEOTIDE SEQUENCE [LARGE SCALE GENOMIC DNA]</scope>
    <source>
        <strain evidence="9">IAEA</strain>
    </source>
</reference>
<accession>A0A1A9WL65</accession>
<evidence type="ECO:0000256" key="4">
    <source>
        <dbReference type="ARBA" id="ARBA00023157"/>
    </source>
</evidence>
<dbReference type="STRING" id="37001.A0A1A9WL65"/>
<dbReference type="InterPro" id="IPR002018">
    <property type="entry name" value="CarbesteraseB"/>
</dbReference>
<evidence type="ECO:0000313" key="9">
    <source>
        <dbReference type="Proteomes" id="UP000091820"/>
    </source>
</evidence>
<dbReference type="GO" id="GO:0106435">
    <property type="term" value="F:carboxylesterase activity"/>
    <property type="evidence" value="ECO:0007669"/>
    <property type="project" value="UniProtKB-EC"/>
</dbReference>
<evidence type="ECO:0000313" key="8">
    <source>
        <dbReference type="EnsemblMetazoa" id="GBRI023602-PA"/>
    </source>
</evidence>
<evidence type="ECO:0000256" key="2">
    <source>
        <dbReference type="ARBA" id="ARBA00022487"/>
    </source>
</evidence>
<evidence type="ECO:0000256" key="1">
    <source>
        <dbReference type="ARBA" id="ARBA00005964"/>
    </source>
</evidence>
<keyword evidence="4" id="KW-1015">Disulfide bond</keyword>
<dbReference type="AlphaFoldDB" id="A0A1A9WL65"/>
<keyword evidence="5" id="KW-0325">Glycoprotein</keyword>
<reference evidence="8" key="2">
    <citation type="submission" date="2020-05" db="UniProtKB">
        <authorList>
            <consortium name="EnsemblMetazoa"/>
        </authorList>
    </citation>
    <scope>IDENTIFICATION</scope>
    <source>
        <strain evidence="8">IAEA</strain>
    </source>
</reference>
<organism evidence="8 9">
    <name type="scientific">Glossina brevipalpis</name>
    <dbReference type="NCBI Taxonomy" id="37001"/>
    <lineage>
        <taxon>Eukaryota</taxon>
        <taxon>Metazoa</taxon>
        <taxon>Ecdysozoa</taxon>
        <taxon>Arthropoda</taxon>
        <taxon>Hexapoda</taxon>
        <taxon>Insecta</taxon>
        <taxon>Pterygota</taxon>
        <taxon>Neoptera</taxon>
        <taxon>Endopterygota</taxon>
        <taxon>Diptera</taxon>
        <taxon>Brachycera</taxon>
        <taxon>Muscomorpha</taxon>
        <taxon>Hippoboscoidea</taxon>
        <taxon>Glossinidae</taxon>
        <taxon>Glossina</taxon>
    </lineage>
</organism>
<dbReference type="Proteomes" id="UP000091820">
    <property type="component" value="Unassembled WGS sequence"/>
</dbReference>
<dbReference type="SUPFAM" id="SSF53474">
    <property type="entry name" value="alpha/beta-Hydrolases"/>
    <property type="match status" value="1"/>
</dbReference>
<dbReference type="EC" id="3.1.1.1" evidence="6"/>
<feature type="domain" description="Carboxylesterase type B" evidence="7">
    <location>
        <begin position="94"/>
        <end position="193"/>
    </location>
</feature>
<evidence type="ECO:0000256" key="5">
    <source>
        <dbReference type="ARBA" id="ARBA00023180"/>
    </source>
</evidence>
<dbReference type="PANTHER" id="PTHR43142:SF1">
    <property type="entry name" value="CARBOXYLIC ESTER HYDROLASE"/>
    <property type="match status" value="1"/>
</dbReference>
<dbReference type="Pfam" id="PF00135">
    <property type="entry name" value="COesterase"/>
    <property type="match status" value="1"/>
</dbReference>
<dbReference type="Gene3D" id="3.40.50.1820">
    <property type="entry name" value="alpha/beta hydrolase"/>
    <property type="match status" value="1"/>
</dbReference>
<comment type="similarity">
    <text evidence="1">Belongs to the type-B carboxylesterase/lipase family.</text>
</comment>
<evidence type="ECO:0000259" key="7">
    <source>
        <dbReference type="Pfam" id="PF00135"/>
    </source>
</evidence>
<dbReference type="PANTHER" id="PTHR43142">
    <property type="entry name" value="CARBOXYLIC ESTER HYDROLASE"/>
    <property type="match status" value="1"/>
</dbReference>
<protein>
    <recommendedName>
        <fullName evidence="6">carboxylesterase</fullName>
        <ecNumber evidence="6">3.1.1.1</ecNumber>
    </recommendedName>
</protein>
<keyword evidence="2" id="KW-0719">Serine esterase</keyword>
<keyword evidence="9" id="KW-1185">Reference proteome</keyword>
<sequence>MTGAATGKVFNELLQLFALNKVTIAPAFLIDSCDMKTCRKYLHYLWDTMGWTFSLTANDVTNFNVPRFPNDKIFEYHSIQKRNISQALPECDTGISNLYGPDLLLDYDIILVSTNNRLDSSGFLSTESLDCPGNFGLKDQQEILKSIQTNIEAFGCSLKSVTIFEESASGACVTYHMLLPISQGHFNKGIAQSDHEEASLITHPRDEMQPHGLSLPLMIGTTSDEGLLKTAALLNLKDILYEFKTKFKQILLIIFYYDHLPQ</sequence>
<dbReference type="InterPro" id="IPR029058">
    <property type="entry name" value="AB_hydrolase_fold"/>
</dbReference>
<proteinExistence type="inferred from homology"/>
<evidence type="ECO:0000256" key="3">
    <source>
        <dbReference type="ARBA" id="ARBA00022801"/>
    </source>
</evidence>
<dbReference type="EnsemblMetazoa" id="GBRI023602-RA">
    <property type="protein sequence ID" value="GBRI023602-PA"/>
    <property type="gene ID" value="GBRI023602"/>
</dbReference>
<dbReference type="VEuPathDB" id="VectorBase:GBRI023602"/>
<name>A0A1A9WL65_9MUSC</name>